<dbReference type="PROSITE" id="PS51710">
    <property type="entry name" value="G_OBG"/>
    <property type="match status" value="1"/>
</dbReference>
<dbReference type="GO" id="GO:0005525">
    <property type="term" value="F:GTP binding"/>
    <property type="evidence" value="ECO:0007669"/>
    <property type="project" value="UniProtKB-UniRule"/>
</dbReference>
<dbReference type="InterPro" id="IPR031167">
    <property type="entry name" value="G_OBG"/>
</dbReference>
<dbReference type="HAMAP" id="MF_01454">
    <property type="entry name" value="GTPase_Obg"/>
    <property type="match status" value="1"/>
</dbReference>
<evidence type="ECO:0000256" key="8">
    <source>
        <dbReference type="HAMAP-Rule" id="MF_01454"/>
    </source>
</evidence>
<protein>
    <recommendedName>
        <fullName evidence="8">GTPase Obg</fullName>
        <ecNumber evidence="8">3.6.5.-</ecNumber>
    </recommendedName>
    <alternativeName>
        <fullName evidence="8">GTP-binding protein Obg</fullName>
    </alternativeName>
</protein>
<dbReference type="SUPFAM" id="SSF82051">
    <property type="entry name" value="Obg GTP-binding protein N-terminal domain"/>
    <property type="match status" value="1"/>
</dbReference>
<evidence type="ECO:0000313" key="11">
    <source>
        <dbReference type="EMBL" id="PIW66156.1"/>
    </source>
</evidence>
<proteinExistence type="inferred from homology"/>
<keyword evidence="2 8" id="KW-0963">Cytoplasm</keyword>
<dbReference type="PIRSF" id="PIRSF002401">
    <property type="entry name" value="GTP_bd_Obg/CgtA"/>
    <property type="match status" value="1"/>
</dbReference>
<keyword evidence="3 8" id="KW-0479">Metal-binding</keyword>
<organism evidence="11 12">
    <name type="scientific">Candidatus Taenaricola geysiri</name>
    <dbReference type="NCBI Taxonomy" id="1974752"/>
    <lineage>
        <taxon>Bacteria</taxon>
        <taxon>Pseudomonadati</taxon>
        <taxon>Candidatus Omnitrophota</taxon>
        <taxon>Candidatus Taenaricola</taxon>
    </lineage>
</organism>
<comment type="cofactor">
    <cofactor evidence="8">
        <name>Mg(2+)</name>
        <dbReference type="ChEBI" id="CHEBI:18420"/>
    </cofactor>
</comment>
<dbReference type="AlphaFoldDB" id="A0A2J0LN53"/>
<comment type="caution">
    <text evidence="8">Lacks conserved residue(s) required for the propagation of feature annotation.</text>
</comment>
<keyword evidence="4 8" id="KW-0547">Nucleotide-binding</keyword>
<dbReference type="Pfam" id="PF01018">
    <property type="entry name" value="GTP1_OBG"/>
    <property type="match status" value="1"/>
</dbReference>
<feature type="binding site" evidence="8">
    <location>
        <begin position="204"/>
        <end position="207"/>
    </location>
    <ligand>
        <name>GTP</name>
        <dbReference type="ChEBI" id="CHEBI:37565"/>
    </ligand>
</feature>
<reference evidence="11 12" key="1">
    <citation type="submission" date="2017-09" db="EMBL/GenBank/DDBJ databases">
        <title>Depth-based differentiation of microbial function through sediment-hosted aquifers and enrichment of novel symbionts in the deep terrestrial subsurface.</title>
        <authorList>
            <person name="Probst A.J."/>
            <person name="Ladd B."/>
            <person name="Jarett J.K."/>
            <person name="Geller-Mcgrath D.E."/>
            <person name="Sieber C.M."/>
            <person name="Emerson J.B."/>
            <person name="Anantharaman K."/>
            <person name="Thomas B.C."/>
            <person name="Malmstrom R."/>
            <person name="Stieglmeier M."/>
            <person name="Klingl A."/>
            <person name="Woyke T."/>
            <person name="Ryan C.M."/>
            <person name="Banfield J.F."/>
        </authorList>
    </citation>
    <scope>NUCLEOTIDE SEQUENCE [LARGE SCALE GENOMIC DNA]</scope>
    <source>
        <strain evidence="11">CG12_big_fil_rev_8_21_14_0_65_43_15</strain>
    </source>
</reference>
<feature type="domain" description="Obg" evidence="10">
    <location>
        <begin position="1"/>
        <end position="150"/>
    </location>
</feature>
<dbReference type="PANTHER" id="PTHR11702">
    <property type="entry name" value="DEVELOPMENTALLY REGULATED GTP-BINDING PROTEIN-RELATED"/>
    <property type="match status" value="1"/>
</dbReference>
<dbReference type="FunFam" id="2.70.210.12:FF:000001">
    <property type="entry name" value="GTPase Obg"/>
    <property type="match status" value="1"/>
</dbReference>
<comment type="similarity">
    <text evidence="1 8">Belongs to the TRAFAC class OBG-HflX-like GTPase superfamily. OBG GTPase family.</text>
</comment>
<dbReference type="InterPro" id="IPR036726">
    <property type="entry name" value="GTP1_OBG_dom_sf"/>
</dbReference>
<feature type="binding site" evidence="8">
    <location>
        <begin position="182"/>
        <end position="186"/>
    </location>
    <ligand>
        <name>GTP</name>
        <dbReference type="ChEBI" id="CHEBI:37565"/>
    </ligand>
</feature>
<keyword evidence="7 8" id="KW-0342">GTP-binding</keyword>
<dbReference type="InterPro" id="IPR014100">
    <property type="entry name" value="GTP-bd_Obg/CgtA"/>
</dbReference>
<comment type="caution">
    <text evidence="11">The sequence shown here is derived from an EMBL/GenBank/DDBJ whole genome shotgun (WGS) entry which is preliminary data.</text>
</comment>
<dbReference type="NCBIfam" id="TIGR02729">
    <property type="entry name" value="Obg_CgtA"/>
    <property type="match status" value="1"/>
</dbReference>
<dbReference type="GO" id="GO:0042254">
    <property type="term" value="P:ribosome biogenesis"/>
    <property type="evidence" value="ECO:0007669"/>
    <property type="project" value="UniProtKB-UniRule"/>
</dbReference>
<dbReference type="Proteomes" id="UP000231267">
    <property type="component" value="Unassembled WGS sequence"/>
</dbReference>
<comment type="subunit">
    <text evidence="8">Monomer.</text>
</comment>
<evidence type="ECO:0000256" key="2">
    <source>
        <dbReference type="ARBA" id="ARBA00022490"/>
    </source>
</evidence>
<evidence type="ECO:0000313" key="12">
    <source>
        <dbReference type="Proteomes" id="UP000231267"/>
    </source>
</evidence>
<sequence>MFIDTAKINVASGAGGNGCNSLDRNLHFKHPKPNGGPGGYGGSIIFRADEHVQTLLDFQYKRHFKATHGSHGSSNNKKGADAPDVIIRVPEGTTIKDASTDLILKDLRKSGEEIVICRGGRGGRGNAPKKDALPGENGQERQLILELKIIADVGIVGFPNAGKSTLISRISKARPRIANFAFTTKAPVLGIVELSGERRFIACEIPGLIEGAHLGRGLGLKFLKHAERTKALIHLVDMAAVDARDPLADYTALNKELVFYSPELAAKQQIIAVGKMDLPEAVGNLKKFRKACRKKIYPISSATGEGIKELLEAVYKKLKAKT</sequence>
<dbReference type="Gene3D" id="3.40.50.300">
    <property type="entry name" value="P-loop containing nucleotide triphosphate hydrolases"/>
    <property type="match status" value="1"/>
</dbReference>
<dbReference type="Pfam" id="PF01926">
    <property type="entry name" value="MMR_HSR1"/>
    <property type="match status" value="1"/>
</dbReference>
<evidence type="ECO:0000256" key="7">
    <source>
        <dbReference type="ARBA" id="ARBA00023134"/>
    </source>
</evidence>
<gene>
    <name evidence="8" type="primary">obg</name>
    <name evidence="11" type="ORF">COW11_04640</name>
</gene>
<dbReference type="GO" id="GO:0003924">
    <property type="term" value="F:GTPase activity"/>
    <property type="evidence" value="ECO:0007669"/>
    <property type="project" value="UniProtKB-UniRule"/>
</dbReference>
<evidence type="ECO:0000256" key="6">
    <source>
        <dbReference type="ARBA" id="ARBA00022842"/>
    </source>
</evidence>
<dbReference type="InterPro" id="IPR006073">
    <property type="entry name" value="GTP-bd"/>
</dbReference>
<evidence type="ECO:0000256" key="4">
    <source>
        <dbReference type="ARBA" id="ARBA00022741"/>
    </source>
</evidence>
<feature type="binding site" evidence="8">
    <location>
        <position position="184"/>
    </location>
    <ligand>
        <name>Mg(2+)</name>
        <dbReference type="ChEBI" id="CHEBI:18420"/>
    </ligand>
</feature>
<evidence type="ECO:0000259" key="10">
    <source>
        <dbReference type="PROSITE" id="PS51883"/>
    </source>
</evidence>
<feature type="domain" description="OBG-type G" evidence="9">
    <location>
        <begin position="151"/>
        <end position="319"/>
    </location>
</feature>
<dbReference type="NCBIfam" id="NF008956">
    <property type="entry name" value="PRK12299.1"/>
    <property type="match status" value="1"/>
</dbReference>
<dbReference type="Gene3D" id="2.70.210.12">
    <property type="entry name" value="GTP1/OBG domain"/>
    <property type="match status" value="1"/>
</dbReference>
<comment type="subcellular location">
    <subcellularLocation>
        <location evidence="8">Cytoplasm</location>
    </subcellularLocation>
</comment>
<dbReference type="InterPro" id="IPR006169">
    <property type="entry name" value="GTP1_OBG_dom"/>
</dbReference>
<dbReference type="GO" id="GO:0000287">
    <property type="term" value="F:magnesium ion binding"/>
    <property type="evidence" value="ECO:0007669"/>
    <property type="project" value="InterPro"/>
</dbReference>
<keyword evidence="5 8" id="KW-0378">Hydrolase</keyword>
<dbReference type="GO" id="GO:0043022">
    <property type="term" value="F:ribosome binding"/>
    <property type="evidence" value="ECO:0007669"/>
    <property type="project" value="UniProtKB-ARBA"/>
</dbReference>
<comment type="function">
    <text evidence="8">An essential GTPase which binds GTP, GDP and possibly (p)ppGpp with moderate affinity, with high nucleotide exchange rates and a fairly low GTP hydrolysis rate. Plays a role in control of the cell cycle, stress response, ribosome biogenesis and in those bacteria that undergo differentiation, in morphogenesis control.</text>
</comment>
<feature type="binding site" evidence="8">
    <location>
        <begin position="300"/>
        <end position="302"/>
    </location>
    <ligand>
        <name>GTP</name>
        <dbReference type="ChEBI" id="CHEBI:37565"/>
    </ligand>
</feature>
<dbReference type="NCBIfam" id="NF008955">
    <property type="entry name" value="PRK12297.1"/>
    <property type="match status" value="1"/>
</dbReference>
<dbReference type="GO" id="GO:0005737">
    <property type="term" value="C:cytoplasm"/>
    <property type="evidence" value="ECO:0007669"/>
    <property type="project" value="UniProtKB-SubCell"/>
</dbReference>
<evidence type="ECO:0000256" key="3">
    <source>
        <dbReference type="ARBA" id="ARBA00022723"/>
    </source>
</evidence>
<dbReference type="PROSITE" id="PS51883">
    <property type="entry name" value="OBG"/>
    <property type="match status" value="1"/>
</dbReference>
<dbReference type="EC" id="3.6.5.-" evidence="8"/>
<dbReference type="PANTHER" id="PTHR11702:SF31">
    <property type="entry name" value="MITOCHONDRIAL RIBOSOME-ASSOCIATED GTPASE 2"/>
    <property type="match status" value="1"/>
</dbReference>
<dbReference type="EMBL" id="PFGP01000107">
    <property type="protein sequence ID" value="PIW66156.1"/>
    <property type="molecule type" value="Genomic_DNA"/>
</dbReference>
<dbReference type="PRINTS" id="PR00326">
    <property type="entry name" value="GTP1OBG"/>
</dbReference>
<feature type="binding site" evidence="8">
    <location>
        <position position="164"/>
    </location>
    <ligand>
        <name>Mg(2+)</name>
        <dbReference type="ChEBI" id="CHEBI:18420"/>
    </ligand>
</feature>
<evidence type="ECO:0000256" key="5">
    <source>
        <dbReference type="ARBA" id="ARBA00022801"/>
    </source>
</evidence>
<evidence type="ECO:0000256" key="1">
    <source>
        <dbReference type="ARBA" id="ARBA00007699"/>
    </source>
</evidence>
<dbReference type="CDD" id="cd01898">
    <property type="entry name" value="Obg"/>
    <property type="match status" value="1"/>
</dbReference>
<keyword evidence="6 8" id="KW-0460">Magnesium</keyword>
<feature type="binding site" evidence="8">
    <location>
        <begin position="157"/>
        <end position="164"/>
    </location>
    <ligand>
        <name>GTP</name>
        <dbReference type="ChEBI" id="CHEBI:37565"/>
    </ligand>
</feature>
<accession>A0A2J0LN53</accession>
<evidence type="ECO:0000259" key="9">
    <source>
        <dbReference type="PROSITE" id="PS51710"/>
    </source>
</evidence>
<dbReference type="InterPro" id="IPR027417">
    <property type="entry name" value="P-loop_NTPase"/>
</dbReference>
<dbReference type="SUPFAM" id="SSF52540">
    <property type="entry name" value="P-loop containing nucleoside triphosphate hydrolases"/>
    <property type="match status" value="1"/>
</dbReference>
<dbReference type="InterPro" id="IPR045086">
    <property type="entry name" value="OBG_GTPase"/>
</dbReference>
<name>A0A2J0LN53_9BACT</name>